<organism evidence="10 11">
    <name type="scientific">Nocardiopsis composta</name>
    <dbReference type="NCBI Taxonomy" id="157465"/>
    <lineage>
        <taxon>Bacteria</taxon>
        <taxon>Bacillati</taxon>
        <taxon>Actinomycetota</taxon>
        <taxon>Actinomycetes</taxon>
        <taxon>Streptosporangiales</taxon>
        <taxon>Nocardiopsidaceae</taxon>
        <taxon>Nocardiopsis</taxon>
    </lineage>
</organism>
<keyword evidence="3" id="KW-1003">Cell membrane</keyword>
<dbReference type="AlphaFoldDB" id="A0A7W8VBM1"/>
<name>A0A7W8VBM1_9ACTN</name>
<feature type="transmembrane region" description="Helical" evidence="7">
    <location>
        <begin position="252"/>
        <end position="274"/>
    </location>
</feature>
<dbReference type="Pfam" id="PF00528">
    <property type="entry name" value="BPD_transp_1"/>
    <property type="match status" value="1"/>
</dbReference>
<dbReference type="Proteomes" id="UP000572635">
    <property type="component" value="Unassembled WGS sequence"/>
</dbReference>
<dbReference type="PROSITE" id="PS50928">
    <property type="entry name" value="ABC_TM1"/>
    <property type="match status" value="1"/>
</dbReference>
<evidence type="ECO:0000256" key="1">
    <source>
        <dbReference type="ARBA" id="ARBA00004651"/>
    </source>
</evidence>
<feature type="transmembrane region" description="Helical" evidence="7">
    <location>
        <begin position="44"/>
        <end position="63"/>
    </location>
</feature>
<sequence length="287" mass="30143">MSPPTASTAEAPAPARDGTPAPDAPPVRRRTAPARTRIRAWHRWVSPLALLALWQLGSLAGIIPDRLLPAPTTVAATGADLLLDGTLLPAVGTSLQRVLIGFAAGATAALLLAVAAGLSRWGENLVDPPLQMLRTVPIFGLIPLFILWFGIGELPKVTLVAIAVAIPLYVNAFAGIRGVDAKHIEVARVLGLGRAGAIRHVVLPGALPGLLVGLRLSLGAAWLALIVAEQINADAGLGFMINSAREFLRTDIVVLGLVVYSLLGLATDALVRLVERRALAWRRGIRP</sequence>
<evidence type="ECO:0000256" key="3">
    <source>
        <dbReference type="ARBA" id="ARBA00022475"/>
    </source>
</evidence>
<keyword evidence="5 7" id="KW-1133">Transmembrane helix</keyword>
<dbReference type="GO" id="GO:0005886">
    <property type="term" value="C:plasma membrane"/>
    <property type="evidence" value="ECO:0007669"/>
    <property type="project" value="UniProtKB-SubCell"/>
</dbReference>
<dbReference type="EMBL" id="JACHDB010000001">
    <property type="protein sequence ID" value="MBB5430060.1"/>
    <property type="molecule type" value="Genomic_DNA"/>
</dbReference>
<keyword evidence="6 7" id="KW-0472">Membrane</keyword>
<evidence type="ECO:0000259" key="9">
    <source>
        <dbReference type="PROSITE" id="PS50928"/>
    </source>
</evidence>
<dbReference type="PANTHER" id="PTHR30151">
    <property type="entry name" value="ALKANE SULFONATE ABC TRANSPORTER-RELATED, MEMBRANE SUBUNIT"/>
    <property type="match status" value="1"/>
</dbReference>
<evidence type="ECO:0000256" key="5">
    <source>
        <dbReference type="ARBA" id="ARBA00022989"/>
    </source>
</evidence>
<feature type="transmembrane region" description="Helical" evidence="7">
    <location>
        <begin position="131"/>
        <end position="151"/>
    </location>
</feature>
<proteinExistence type="inferred from homology"/>
<keyword evidence="11" id="KW-1185">Reference proteome</keyword>
<evidence type="ECO:0000256" key="2">
    <source>
        <dbReference type="ARBA" id="ARBA00022448"/>
    </source>
</evidence>
<keyword evidence="4 7" id="KW-0812">Transmembrane</keyword>
<evidence type="ECO:0000256" key="6">
    <source>
        <dbReference type="ARBA" id="ARBA00023136"/>
    </source>
</evidence>
<accession>A0A7W8VBM1</accession>
<comment type="similarity">
    <text evidence="7">Belongs to the binding-protein-dependent transport system permease family.</text>
</comment>
<dbReference type="RefSeq" id="WP_184387648.1">
    <property type="nucleotide sequence ID" value="NZ_BAAAJD010000107.1"/>
</dbReference>
<feature type="compositionally biased region" description="Low complexity" evidence="8">
    <location>
        <begin position="1"/>
        <end position="21"/>
    </location>
</feature>
<dbReference type="InterPro" id="IPR000515">
    <property type="entry name" value="MetI-like"/>
</dbReference>
<gene>
    <name evidence="10" type="ORF">HDA36_000144</name>
</gene>
<feature type="transmembrane region" description="Helical" evidence="7">
    <location>
        <begin position="157"/>
        <end position="179"/>
    </location>
</feature>
<dbReference type="CDD" id="cd06261">
    <property type="entry name" value="TM_PBP2"/>
    <property type="match status" value="1"/>
</dbReference>
<dbReference type="PANTHER" id="PTHR30151:SF38">
    <property type="entry name" value="ALIPHATIC SULFONATES TRANSPORT PERMEASE PROTEIN SSUC-RELATED"/>
    <property type="match status" value="1"/>
</dbReference>
<feature type="domain" description="ABC transmembrane type-1" evidence="9">
    <location>
        <begin position="83"/>
        <end position="271"/>
    </location>
</feature>
<protein>
    <submittedName>
        <fullName evidence="10">Sulfonate transport system permease protein</fullName>
    </submittedName>
</protein>
<feature type="transmembrane region" description="Helical" evidence="7">
    <location>
        <begin position="98"/>
        <end position="119"/>
    </location>
</feature>
<feature type="transmembrane region" description="Helical" evidence="7">
    <location>
        <begin position="200"/>
        <end position="228"/>
    </location>
</feature>
<comment type="subcellular location">
    <subcellularLocation>
        <location evidence="1 7">Cell membrane</location>
        <topology evidence="1 7">Multi-pass membrane protein</topology>
    </subcellularLocation>
</comment>
<dbReference type="FunFam" id="1.10.3720.10:FF:000003">
    <property type="entry name" value="Aliphatic sulfonate ABC transporter permease"/>
    <property type="match status" value="1"/>
</dbReference>
<evidence type="ECO:0000256" key="8">
    <source>
        <dbReference type="SAM" id="MobiDB-lite"/>
    </source>
</evidence>
<reference evidence="10 11" key="1">
    <citation type="submission" date="2020-08" db="EMBL/GenBank/DDBJ databases">
        <title>Sequencing the genomes of 1000 actinobacteria strains.</title>
        <authorList>
            <person name="Klenk H.-P."/>
        </authorList>
    </citation>
    <scope>NUCLEOTIDE SEQUENCE [LARGE SCALE GENOMIC DNA]</scope>
    <source>
        <strain evidence="10 11">DSM 44551</strain>
    </source>
</reference>
<evidence type="ECO:0000256" key="7">
    <source>
        <dbReference type="RuleBase" id="RU363032"/>
    </source>
</evidence>
<evidence type="ECO:0000256" key="4">
    <source>
        <dbReference type="ARBA" id="ARBA00022692"/>
    </source>
</evidence>
<keyword evidence="2 7" id="KW-0813">Transport</keyword>
<evidence type="ECO:0000313" key="11">
    <source>
        <dbReference type="Proteomes" id="UP000572635"/>
    </source>
</evidence>
<dbReference type="InterPro" id="IPR035906">
    <property type="entry name" value="MetI-like_sf"/>
</dbReference>
<dbReference type="Gene3D" id="1.10.3720.10">
    <property type="entry name" value="MetI-like"/>
    <property type="match status" value="1"/>
</dbReference>
<feature type="region of interest" description="Disordered" evidence="8">
    <location>
        <begin position="1"/>
        <end position="32"/>
    </location>
</feature>
<evidence type="ECO:0000313" key="10">
    <source>
        <dbReference type="EMBL" id="MBB5430060.1"/>
    </source>
</evidence>
<dbReference type="GO" id="GO:0042918">
    <property type="term" value="P:alkanesulfonate transmembrane transport"/>
    <property type="evidence" value="ECO:0007669"/>
    <property type="project" value="UniProtKB-ARBA"/>
</dbReference>
<dbReference type="SUPFAM" id="SSF161098">
    <property type="entry name" value="MetI-like"/>
    <property type="match status" value="1"/>
</dbReference>
<comment type="caution">
    <text evidence="10">The sequence shown here is derived from an EMBL/GenBank/DDBJ whole genome shotgun (WGS) entry which is preliminary data.</text>
</comment>